<name>X1DF47_9ZZZZ</name>
<dbReference type="SUPFAM" id="SSF52540">
    <property type="entry name" value="P-loop containing nucleoside triphosphate hydrolases"/>
    <property type="match status" value="1"/>
</dbReference>
<evidence type="ECO:0000313" key="1">
    <source>
        <dbReference type="EMBL" id="GAG95021.1"/>
    </source>
</evidence>
<reference evidence="1" key="1">
    <citation type="journal article" date="2014" name="Front. Microbiol.">
        <title>High frequency of phylogenetically diverse reductive dehalogenase-homologous genes in deep subseafloor sedimentary metagenomes.</title>
        <authorList>
            <person name="Kawai M."/>
            <person name="Futagami T."/>
            <person name="Toyoda A."/>
            <person name="Takaki Y."/>
            <person name="Nishi S."/>
            <person name="Hori S."/>
            <person name="Arai W."/>
            <person name="Tsubouchi T."/>
            <person name="Morono Y."/>
            <person name="Uchiyama I."/>
            <person name="Ito T."/>
            <person name="Fujiyama A."/>
            <person name="Inagaki F."/>
            <person name="Takami H."/>
        </authorList>
    </citation>
    <scope>NUCLEOTIDE SEQUENCE</scope>
    <source>
        <strain evidence="1">Expedition CK06-06</strain>
    </source>
</reference>
<dbReference type="Gene3D" id="3.40.50.300">
    <property type="entry name" value="P-loop containing nucleotide triphosphate hydrolases"/>
    <property type="match status" value="1"/>
</dbReference>
<dbReference type="Pfam" id="PF13481">
    <property type="entry name" value="AAA_25"/>
    <property type="match status" value="1"/>
</dbReference>
<dbReference type="InterPro" id="IPR027417">
    <property type="entry name" value="P-loop_NTPase"/>
</dbReference>
<protein>
    <submittedName>
        <fullName evidence="1">Uncharacterized protein</fullName>
    </submittedName>
</protein>
<dbReference type="AlphaFoldDB" id="X1DF47"/>
<feature type="non-terminal residue" evidence="1">
    <location>
        <position position="111"/>
    </location>
</feature>
<dbReference type="EMBL" id="BART01024960">
    <property type="protein sequence ID" value="GAG95021.1"/>
    <property type="molecule type" value="Genomic_DNA"/>
</dbReference>
<accession>X1DF47</accession>
<gene>
    <name evidence="1" type="ORF">S01H4_44920</name>
</gene>
<organism evidence="1">
    <name type="scientific">marine sediment metagenome</name>
    <dbReference type="NCBI Taxonomy" id="412755"/>
    <lineage>
        <taxon>unclassified sequences</taxon>
        <taxon>metagenomes</taxon>
        <taxon>ecological metagenomes</taxon>
    </lineage>
</organism>
<sequence length="111" mass="12842">MAEVVEKETLWLWKNYIPLEAITLINGDPDAGKSWYVLNLATRVSLGRVWPDGAKNTPAKTYYMTYEDTIDQQIKKRLRLMGANQKNIEVFRSDNPINLVLAEEDGRERLE</sequence>
<proteinExistence type="predicted"/>
<comment type="caution">
    <text evidence="1">The sequence shown here is derived from an EMBL/GenBank/DDBJ whole genome shotgun (WGS) entry which is preliminary data.</text>
</comment>